<dbReference type="NCBIfam" id="TIGR00332">
    <property type="entry name" value="neela_ferrous"/>
    <property type="match status" value="1"/>
</dbReference>
<dbReference type="Pfam" id="PF01880">
    <property type="entry name" value="Desulfoferrodox"/>
    <property type="match status" value="1"/>
</dbReference>
<keyword evidence="5" id="KW-0813">Transport</keyword>
<name>A0A1H8IB26_9FIRM</name>
<comment type="cofactor">
    <cofactor evidence="12">
        <name>Fe(3+)</name>
        <dbReference type="ChEBI" id="CHEBI:29034"/>
    </cofactor>
    <text evidence="12">Binds 1 Fe(3+) ion per subunit. The iron ion 1 is coordinated via 4 cysteine residues.</text>
</comment>
<dbReference type="SUPFAM" id="SSF49367">
    <property type="entry name" value="Superoxide reductase-like"/>
    <property type="match status" value="1"/>
</dbReference>
<keyword evidence="7" id="KW-0249">Electron transport</keyword>
<feature type="domain" description="Desulfoferrodoxin N-terminal" evidence="14">
    <location>
        <begin position="3"/>
        <end position="37"/>
    </location>
</feature>
<feature type="binding site" evidence="12">
    <location>
        <position position="75"/>
    </location>
    <ligand>
        <name>Fe cation</name>
        <dbReference type="ChEBI" id="CHEBI:24875"/>
        <label>2</label>
        <note>catalytic</note>
    </ligand>
</feature>
<evidence type="ECO:0000256" key="2">
    <source>
        <dbReference type="ARBA" id="ARBA00005941"/>
    </source>
</evidence>
<dbReference type="InterPro" id="IPR051233">
    <property type="entry name" value="Desulfoferrodoxin_SOR"/>
</dbReference>
<dbReference type="InterPro" id="IPR036073">
    <property type="entry name" value="Desulfoferrodoxin_Fe-bd_dom_sf"/>
</dbReference>
<keyword evidence="16" id="KW-1185">Reference proteome</keyword>
<dbReference type="CDD" id="cd00974">
    <property type="entry name" value="DSRD"/>
    <property type="match status" value="1"/>
</dbReference>
<dbReference type="InterPro" id="IPR004462">
    <property type="entry name" value="Desulfoferrodoxin_N"/>
</dbReference>
<dbReference type="Pfam" id="PF06397">
    <property type="entry name" value="Desulfoferrod_N"/>
    <property type="match status" value="1"/>
</dbReference>
<dbReference type="PANTHER" id="PTHR36541">
    <property type="entry name" value="SUPEROXIDE REDUCTASE-RELATED"/>
    <property type="match status" value="1"/>
</dbReference>
<evidence type="ECO:0000259" key="14">
    <source>
        <dbReference type="Pfam" id="PF06397"/>
    </source>
</evidence>
<dbReference type="EC" id="1.15.1.2" evidence="3"/>
<evidence type="ECO:0000313" key="16">
    <source>
        <dbReference type="Proteomes" id="UP000199512"/>
    </source>
</evidence>
<dbReference type="Gene3D" id="2.60.40.730">
    <property type="entry name" value="SOR catalytic domain"/>
    <property type="match status" value="1"/>
</dbReference>
<dbReference type="STRING" id="215200.SAMN05216454_107103"/>
<keyword evidence="6 12" id="KW-0479">Metal-binding</keyword>
<evidence type="ECO:0000256" key="3">
    <source>
        <dbReference type="ARBA" id="ARBA00012679"/>
    </source>
</evidence>
<dbReference type="RefSeq" id="WP_091975608.1">
    <property type="nucleotide sequence ID" value="NZ_CAUWDX010000069.1"/>
</dbReference>
<evidence type="ECO:0000256" key="9">
    <source>
        <dbReference type="ARBA" id="ARBA00024690"/>
    </source>
</evidence>
<gene>
    <name evidence="15" type="ORF">SAMN05216454_107103</name>
</gene>
<evidence type="ECO:0000256" key="5">
    <source>
        <dbReference type="ARBA" id="ARBA00022448"/>
    </source>
</evidence>
<evidence type="ECO:0000256" key="6">
    <source>
        <dbReference type="ARBA" id="ARBA00022723"/>
    </source>
</evidence>
<feature type="binding site" evidence="12">
    <location>
        <position position="69"/>
    </location>
    <ligand>
        <name>Fe cation</name>
        <dbReference type="ChEBI" id="CHEBI:24875"/>
        <label>2</label>
        <note>catalytic</note>
    </ligand>
</feature>
<dbReference type="NCBIfam" id="TIGR00320">
    <property type="entry name" value="dfx_rbo"/>
    <property type="match status" value="1"/>
</dbReference>
<evidence type="ECO:0000256" key="12">
    <source>
        <dbReference type="PIRSR" id="PIRSR604793-1"/>
    </source>
</evidence>
<evidence type="ECO:0000256" key="10">
    <source>
        <dbReference type="ARBA" id="ARBA00031398"/>
    </source>
</evidence>
<dbReference type="GO" id="GO:0019430">
    <property type="term" value="P:removal of superoxide radicals"/>
    <property type="evidence" value="ECO:0007669"/>
    <property type="project" value="InterPro"/>
</dbReference>
<dbReference type="InterPro" id="IPR002742">
    <property type="entry name" value="Desulfoferrodoxin_Fe-bd_dom"/>
</dbReference>
<reference evidence="15 16" key="1">
    <citation type="submission" date="2016-10" db="EMBL/GenBank/DDBJ databases">
        <authorList>
            <person name="de Groot N.N."/>
        </authorList>
    </citation>
    <scope>NUCLEOTIDE SEQUENCE [LARGE SCALE GENOMIC DNA]</scope>
    <source>
        <strain evidence="15 16">Calf135</strain>
    </source>
</reference>
<dbReference type="SUPFAM" id="SSF57802">
    <property type="entry name" value="Rubredoxin-like"/>
    <property type="match status" value="1"/>
</dbReference>
<accession>A0A1H8IB26</accession>
<dbReference type="NCBIfam" id="TIGR00319">
    <property type="entry name" value="desulf_FeS4"/>
    <property type="match status" value="1"/>
</dbReference>
<feature type="binding site" evidence="12">
    <location>
        <position position="118"/>
    </location>
    <ligand>
        <name>Fe cation</name>
        <dbReference type="ChEBI" id="CHEBI:24875"/>
        <label>1</label>
    </ligand>
</feature>
<comment type="function">
    <text evidence="9">Catalyzes the one-electron reduction of superoxide anion radical to hydrogen peroxide at a nonheme ferrous iron center. Plays a fundamental role in case of oxidative stress via its superoxide detoxification activity.</text>
</comment>
<feature type="binding site" evidence="12">
    <location>
        <position position="13"/>
    </location>
    <ligand>
        <name>Fe cation</name>
        <dbReference type="ChEBI" id="CHEBI:24875"/>
        <label>1</label>
    </ligand>
</feature>
<evidence type="ECO:0000259" key="13">
    <source>
        <dbReference type="Pfam" id="PF01880"/>
    </source>
</evidence>
<feature type="binding site" evidence="12">
    <location>
        <position position="49"/>
    </location>
    <ligand>
        <name>Fe cation</name>
        <dbReference type="ChEBI" id="CHEBI:24875"/>
        <label>2</label>
        <note>catalytic</note>
    </ligand>
</feature>
<dbReference type="Proteomes" id="UP000199512">
    <property type="component" value="Unassembled WGS sequence"/>
</dbReference>
<evidence type="ECO:0000256" key="11">
    <source>
        <dbReference type="ARBA" id="ARBA00047448"/>
    </source>
</evidence>
<evidence type="ECO:0000256" key="4">
    <source>
        <dbReference type="ARBA" id="ARBA00014839"/>
    </source>
</evidence>
<sequence length="128" mass="13819">MAKKVSFYKCNVCGNIVEKVVNGGGTLSCCEQDMVLLDANSTDAAGEKHVPVVEVSGNKVVVKVGSVEHPMTPEHSIKFIVLVTEKTVQRVDLLPSDKPVAEFTLADDDKAVAAYEYCNLHGLWVAEV</sequence>
<dbReference type="PANTHER" id="PTHR36541:SF1">
    <property type="entry name" value="SUPEROXIDE REDUCTASE-RELATED"/>
    <property type="match status" value="1"/>
</dbReference>
<feature type="binding site" evidence="12">
    <location>
        <position position="121"/>
    </location>
    <ligand>
        <name>Fe cation</name>
        <dbReference type="ChEBI" id="CHEBI:24875"/>
        <label>1</label>
    </ligand>
</feature>
<feature type="binding site" evidence="12">
    <location>
        <position position="30"/>
    </location>
    <ligand>
        <name>Fe cation</name>
        <dbReference type="ChEBI" id="CHEBI:24875"/>
        <label>1</label>
    </ligand>
</feature>
<feature type="binding site" evidence="12">
    <location>
        <position position="29"/>
    </location>
    <ligand>
        <name>Fe cation</name>
        <dbReference type="ChEBI" id="CHEBI:24875"/>
        <label>1</label>
    </ligand>
</feature>
<feature type="binding site" evidence="12">
    <location>
        <position position="10"/>
    </location>
    <ligand>
        <name>Fe cation</name>
        <dbReference type="ChEBI" id="CHEBI:24875"/>
        <label>1</label>
    </ligand>
</feature>
<dbReference type="AlphaFoldDB" id="A0A1H8IB26"/>
<evidence type="ECO:0000256" key="1">
    <source>
        <dbReference type="ARBA" id="ARBA00001973"/>
    </source>
</evidence>
<evidence type="ECO:0000256" key="8">
    <source>
        <dbReference type="ARBA" id="ARBA00023004"/>
    </source>
</evidence>
<keyword evidence="8 12" id="KW-0408">Iron</keyword>
<dbReference type="EMBL" id="FODF01000007">
    <property type="protein sequence ID" value="SEN65539.1"/>
    <property type="molecule type" value="Genomic_DNA"/>
</dbReference>
<comment type="cofactor">
    <cofactor evidence="1">
        <name>Cu(2+)</name>
        <dbReference type="ChEBI" id="CHEBI:29036"/>
    </cofactor>
</comment>
<dbReference type="OrthoDB" id="9814936at2"/>
<comment type="catalytic activity">
    <reaction evidence="11">
        <text>reduced [rubredoxin] + superoxide + 2 H(+) = oxidized [rubredoxin] + H2O2</text>
        <dbReference type="Rhea" id="RHEA:21324"/>
        <dbReference type="Rhea" id="RHEA-COMP:10302"/>
        <dbReference type="Rhea" id="RHEA-COMP:10303"/>
        <dbReference type="ChEBI" id="CHEBI:15378"/>
        <dbReference type="ChEBI" id="CHEBI:16240"/>
        <dbReference type="ChEBI" id="CHEBI:18421"/>
        <dbReference type="ChEBI" id="CHEBI:29033"/>
        <dbReference type="ChEBI" id="CHEBI:29034"/>
        <dbReference type="EC" id="1.15.1.2"/>
    </reaction>
</comment>
<comment type="similarity">
    <text evidence="2">Belongs to the desulfoferrodoxin family.</text>
</comment>
<dbReference type="InterPro" id="IPR004793">
    <property type="entry name" value="Desulfoferrodoxin_rbo"/>
</dbReference>
<feature type="domain" description="Desulfoferrodoxin ferrous iron-binding" evidence="13">
    <location>
        <begin position="42"/>
        <end position="126"/>
    </location>
</feature>
<proteinExistence type="inferred from homology"/>
<protein>
    <recommendedName>
        <fullName evidence="4">Desulfoferrodoxin</fullName>
        <ecNumber evidence="3">1.15.1.2</ecNumber>
    </recommendedName>
    <alternativeName>
        <fullName evidence="10">Superoxide reductase</fullName>
    </alternativeName>
</protein>
<evidence type="ECO:0000313" key="15">
    <source>
        <dbReference type="EMBL" id="SEN65539.1"/>
    </source>
</evidence>
<dbReference type="InterPro" id="IPR038094">
    <property type="entry name" value="Desulfoferrodoxin_N_sf"/>
</dbReference>
<dbReference type="GO" id="GO:0050605">
    <property type="term" value="F:superoxide reductase activity"/>
    <property type="evidence" value="ECO:0007669"/>
    <property type="project" value="UniProtKB-EC"/>
</dbReference>
<organism evidence="15 16">
    <name type="scientific">Peptostreptococcus russellii</name>
    <dbReference type="NCBI Taxonomy" id="215200"/>
    <lineage>
        <taxon>Bacteria</taxon>
        <taxon>Bacillati</taxon>
        <taxon>Bacillota</taxon>
        <taxon>Clostridia</taxon>
        <taxon>Peptostreptococcales</taxon>
        <taxon>Peptostreptococcaceae</taxon>
        <taxon>Peptostreptococcus</taxon>
    </lineage>
</organism>
<dbReference type="Gene3D" id="2.20.28.100">
    <property type="entry name" value="Desulphoferrodoxin, N-terminal domain"/>
    <property type="match status" value="1"/>
</dbReference>
<comment type="cofactor">
    <cofactor evidence="12">
        <name>Fe(2+)</name>
        <dbReference type="ChEBI" id="CHEBI:29033"/>
    </cofactor>
    <text evidence="12">Binds 1 Fe(2+) ion per subunit. The iron ion 2 is coordinated via four histidines and one cysteine residue.</text>
</comment>
<evidence type="ECO:0000256" key="7">
    <source>
        <dbReference type="ARBA" id="ARBA00022982"/>
    </source>
</evidence>
<dbReference type="GO" id="GO:0005506">
    <property type="term" value="F:iron ion binding"/>
    <property type="evidence" value="ECO:0007669"/>
    <property type="project" value="InterPro"/>
</dbReference>